<keyword evidence="3" id="KW-1185">Reference proteome</keyword>
<dbReference type="InterPro" id="IPR008538">
    <property type="entry name" value="Uma2"/>
</dbReference>
<dbReference type="PANTHER" id="PTHR36558">
    <property type="entry name" value="GLR1098 PROTEIN"/>
    <property type="match status" value="1"/>
</dbReference>
<sequence length="201" mass="22771">MLATHELPRLTPQEYFEWEAQQDLRYEYFDGQVFAMTGGSLPHADIALNVASALRQPLQRRCKVRNSDAKVGITEKGPFVYPDVSVTCDDRDRTAQQFSRYPCLIIEVLSPSTEAYDRGAKFALYRRLQSLQEYVLVGSETKSVDLFRRSQSGEWTFIPYAEGDDIELTSVGLTISVNLIYEEVLMLQPENSASALPNDSE</sequence>
<organism evidence="2 3">
    <name type="scientific">Scytonema hofmannii PCC 7110</name>
    <dbReference type="NCBI Taxonomy" id="128403"/>
    <lineage>
        <taxon>Bacteria</taxon>
        <taxon>Bacillati</taxon>
        <taxon>Cyanobacteriota</taxon>
        <taxon>Cyanophyceae</taxon>
        <taxon>Nostocales</taxon>
        <taxon>Scytonemataceae</taxon>
        <taxon>Scytonema</taxon>
    </lineage>
</organism>
<dbReference type="PANTHER" id="PTHR36558:SF1">
    <property type="entry name" value="RESTRICTION ENDONUCLEASE DOMAIN-CONTAINING PROTEIN-RELATED"/>
    <property type="match status" value="1"/>
</dbReference>
<dbReference type="OrthoDB" id="424506at2"/>
<feature type="domain" description="Putative restriction endonuclease" evidence="1">
    <location>
        <begin position="13"/>
        <end position="176"/>
    </location>
</feature>
<protein>
    <recommendedName>
        <fullName evidence="1">Putative restriction endonuclease domain-containing protein</fullName>
    </recommendedName>
</protein>
<evidence type="ECO:0000313" key="2">
    <source>
        <dbReference type="EMBL" id="KYC37508.1"/>
    </source>
</evidence>
<comment type="caution">
    <text evidence="2">The sequence shown here is derived from an EMBL/GenBank/DDBJ whole genome shotgun (WGS) entry which is preliminary data.</text>
</comment>
<gene>
    <name evidence="2" type="ORF">WA1_45600</name>
</gene>
<reference evidence="2 3" key="1">
    <citation type="journal article" date="2013" name="Genome Biol. Evol.">
        <title>Genomes of Stigonematalean cyanobacteria (subsection V) and the evolution of oxygenic photosynthesis from prokaryotes to plastids.</title>
        <authorList>
            <person name="Dagan T."/>
            <person name="Roettger M."/>
            <person name="Stucken K."/>
            <person name="Landan G."/>
            <person name="Koch R."/>
            <person name="Major P."/>
            <person name="Gould S.B."/>
            <person name="Goremykin V.V."/>
            <person name="Rippka R."/>
            <person name="Tandeau de Marsac N."/>
            <person name="Gugger M."/>
            <person name="Lockhart P.J."/>
            <person name="Allen J.F."/>
            <person name="Brune I."/>
            <person name="Maus I."/>
            <person name="Puhler A."/>
            <person name="Martin W.F."/>
        </authorList>
    </citation>
    <scope>NUCLEOTIDE SEQUENCE [LARGE SCALE GENOMIC DNA]</scope>
    <source>
        <strain evidence="2 3">PCC 7110</strain>
    </source>
</reference>
<evidence type="ECO:0000259" key="1">
    <source>
        <dbReference type="Pfam" id="PF05685"/>
    </source>
</evidence>
<dbReference type="STRING" id="128403.WA1_45600"/>
<accession>A0A139WYJ9</accession>
<dbReference type="InterPro" id="IPR011335">
    <property type="entry name" value="Restrct_endonuc-II-like"/>
</dbReference>
<dbReference type="Proteomes" id="UP000076925">
    <property type="component" value="Unassembled WGS sequence"/>
</dbReference>
<dbReference type="Pfam" id="PF05685">
    <property type="entry name" value="Uma2"/>
    <property type="match status" value="1"/>
</dbReference>
<dbReference type="InterPro" id="IPR012296">
    <property type="entry name" value="Nuclease_put_TT1808"/>
</dbReference>
<dbReference type="RefSeq" id="WP_033335437.1">
    <property type="nucleotide sequence ID" value="NZ_KQ976354.1"/>
</dbReference>
<proteinExistence type="predicted"/>
<dbReference type="EMBL" id="ANNX02000047">
    <property type="protein sequence ID" value="KYC37508.1"/>
    <property type="molecule type" value="Genomic_DNA"/>
</dbReference>
<dbReference type="CDD" id="cd06260">
    <property type="entry name" value="DUF820-like"/>
    <property type="match status" value="1"/>
</dbReference>
<evidence type="ECO:0000313" key="3">
    <source>
        <dbReference type="Proteomes" id="UP000076925"/>
    </source>
</evidence>
<dbReference type="SUPFAM" id="SSF52980">
    <property type="entry name" value="Restriction endonuclease-like"/>
    <property type="match status" value="1"/>
</dbReference>
<name>A0A139WYJ9_9CYAN</name>
<dbReference type="AlphaFoldDB" id="A0A139WYJ9"/>
<dbReference type="Gene3D" id="3.90.1570.10">
    <property type="entry name" value="tt1808, chain A"/>
    <property type="match status" value="1"/>
</dbReference>